<evidence type="ECO:0000313" key="1">
    <source>
        <dbReference type="EMBL" id="ROR65533.1"/>
    </source>
</evidence>
<name>A0A3N2AR64_9MICO</name>
<dbReference type="AlphaFoldDB" id="A0A3N2AR64"/>
<accession>A0A3N2AR64</accession>
<keyword evidence="2" id="KW-1185">Reference proteome</keyword>
<comment type="caution">
    <text evidence="1">The sequence shown here is derived from an EMBL/GenBank/DDBJ whole genome shotgun (WGS) entry which is preliminary data.</text>
</comment>
<gene>
    <name evidence="1" type="ORF">EDD26_0899</name>
</gene>
<proteinExistence type="predicted"/>
<organism evidence="1 2">
    <name type="scientific">Agrococcus jenensis</name>
    <dbReference type="NCBI Taxonomy" id="46353"/>
    <lineage>
        <taxon>Bacteria</taxon>
        <taxon>Bacillati</taxon>
        <taxon>Actinomycetota</taxon>
        <taxon>Actinomycetes</taxon>
        <taxon>Micrococcales</taxon>
        <taxon>Microbacteriaceae</taxon>
        <taxon>Agrococcus</taxon>
    </lineage>
</organism>
<protein>
    <recommendedName>
        <fullName evidence="3">Asp23/Gls24 family envelope stress response protein</fullName>
    </recommendedName>
</protein>
<dbReference type="OrthoDB" id="4953969at2"/>
<evidence type="ECO:0008006" key="3">
    <source>
        <dbReference type="Google" id="ProtNLM"/>
    </source>
</evidence>
<dbReference type="EMBL" id="RKHJ01000001">
    <property type="protein sequence ID" value="ROR65533.1"/>
    <property type="molecule type" value="Genomic_DNA"/>
</dbReference>
<dbReference type="RefSeq" id="WP_123696613.1">
    <property type="nucleotide sequence ID" value="NZ_RKHJ01000001.1"/>
</dbReference>
<sequence length="185" mass="19786">MDDTIGGSGRTLEELSAYFDAGRSPRVVAIEEDAECRAMLASMERLSRLTRALVVEESGAVDAGWVDRVLAVVRDEVRAGRDLPLEAIDDRTETTVTEGALRELVRRAGDEVDDVLVGSVELRIDEAPALHVRVTIGVRFGSPMRARADAVRAAIGAALAAHAPAPVREIDVVIDDVFDAGVLDA</sequence>
<dbReference type="Proteomes" id="UP000275456">
    <property type="component" value="Unassembled WGS sequence"/>
</dbReference>
<evidence type="ECO:0000313" key="2">
    <source>
        <dbReference type="Proteomes" id="UP000275456"/>
    </source>
</evidence>
<reference evidence="1 2" key="1">
    <citation type="submission" date="2018-11" db="EMBL/GenBank/DDBJ databases">
        <title>Sequencing the genomes of 1000 actinobacteria strains.</title>
        <authorList>
            <person name="Klenk H.-P."/>
        </authorList>
    </citation>
    <scope>NUCLEOTIDE SEQUENCE [LARGE SCALE GENOMIC DNA]</scope>
    <source>
        <strain evidence="1 2">DSM 9580</strain>
    </source>
</reference>